<feature type="region of interest" description="Disordered" evidence="1">
    <location>
        <begin position="28"/>
        <end position="55"/>
    </location>
</feature>
<sequence length="55" mass="6527">MRDELLNESLFFGLDHARSAIAEWRQARGRIPRSATRPQRPSPEPRRNRLRRCAQ</sequence>
<proteinExistence type="predicted"/>
<evidence type="ECO:0000256" key="1">
    <source>
        <dbReference type="SAM" id="MobiDB-lite"/>
    </source>
</evidence>
<accession>A0ABN8J957</accession>
<dbReference type="EMBL" id="CAKXZS010000001">
    <property type="protein sequence ID" value="CAH2394280.1"/>
    <property type="molecule type" value="Genomic_DNA"/>
</dbReference>
<name>A0ABN8J957_9HYPH</name>
<dbReference type="Proteomes" id="UP001152604">
    <property type="component" value="Unassembled WGS sequence"/>
</dbReference>
<organism evidence="2 3">
    <name type="scientific">Mesorhizobium ventifaucium</name>
    <dbReference type="NCBI Taxonomy" id="666020"/>
    <lineage>
        <taxon>Bacteria</taxon>
        <taxon>Pseudomonadati</taxon>
        <taxon>Pseudomonadota</taxon>
        <taxon>Alphaproteobacteria</taxon>
        <taxon>Hyphomicrobiales</taxon>
        <taxon>Phyllobacteriaceae</taxon>
        <taxon>Mesorhizobium</taxon>
    </lineage>
</organism>
<evidence type="ECO:0000313" key="2">
    <source>
        <dbReference type="EMBL" id="CAH2394280.1"/>
    </source>
</evidence>
<keyword evidence="3" id="KW-1185">Reference proteome</keyword>
<evidence type="ECO:0000313" key="3">
    <source>
        <dbReference type="Proteomes" id="UP001152604"/>
    </source>
</evidence>
<protein>
    <submittedName>
        <fullName evidence="2">Uncharacterized protein</fullName>
    </submittedName>
</protein>
<reference evidence="2" key="1">
    <citation type="submission" date="2022-03" db="EMBL/GenBank/DDBJ databases">
        <authorList>
            <person name="Brunel B."/>
        </authorList>
    </citation>
    <scope>NUCLEOTIDE SEQUENCE</scope>
    <source>
        <strain evidence="2">STM4922sample</strain>
    </source>
</reference>
<comment type="caution">
    <text evidence="2">The sequence shown here is derived from an EMBL/GenBank/DDBJ whole genome shotgun (WGS) entry which is preliminary data.</text>
</comment>
<gene>
    <name evidence="2" type="ORF">MES4922_10193</name>
</gene>